<name>A0AA36B2G6_OCTVU</name>
<evidence type="ECO:0000256" key="1">
    <source>
        <dbReference type="SAM" id="MobiDB-lite"/>
    </source>
</evidence>
<dbReference type="EMBL" id="OX597820">
    <property type="protein sequence ID" value="CAI9726074.1"/>
    <property type="molecule type" value="Genomic_DNA"/>
</dbReference>
<dbReference type="Proteomes" id="UP001162480">
    <property type="component" value="Chromosome 7"/>
</dbReference>
<sequence>MIMHQSPAKMNESWNRVLPGNIQGNILTGKSLPFYLDHFHRCSNSRKSTKIFEPDNNFQLSKDKLLELVQTFDNLAQQKSHIEQINNQGIEELQTTSKTLHIDLTELTQGKHFHQSKTINKRNQNCISPRIKISNDQFKDTPIWSPKPKSNNLHCTERRVHHKPVSNGSEPCVKLQNIDIKVNNMILKAAYCKKQNDWSKTGSPGLRHIVQSKAIAERISELNEMKRKTDNLSNVLSVRNSLTSTPTKSCFIKDKQTNSPQTFSHKSQSLKQQILSQQTVLGEIQNVSNNLVSYKIQSSSSFNYIPSEKYRKSKTILTKKLLMPPKHFKKPNYAAKTEEFGDGKPKLHLFHEMVVSLNNQKLSSSKDNWLNQIYRKIKENKENTDTTIEQLRQSITGVNGCGESMDFKSRTRELNRSNAFYSKVRPFSTVTGQMKANIDRNSSLVTKSTQKEVNLNNRSSFCSEAEAKRCSRTANVVKQFSLKKQLSITAPNQRILSQISLKYNQRNRKDLEWKLNLFELQRRVRRYTQNRVNPLSEEMKIKQENRATDEFKAGLDSGLNVISFKEIIPHLNKNQNVSESKNPKLKTVVNSKLPDELILKKSKLFPSTVKNKKSLKNYQNLFRIKRCLPQKPDKAVPEINATSSESDVKKTNNHLESDDCGAKPCSGHTVITNMDYHSYKNEATVCSSGSSSKILKFNANSNKYSKRSSSLEPNRSIVPEASDCCLPESFSKDTLKAFIYNSKSSYMEYEHRKFRGLSPK</sequence>
<keyword evidence="3" id="KW-1185">Reference proteome</keyword>
<proteinExistence type="predicted"/>
<accession>A0AA36B2G6</accession>
<feature type="compositionally biased region" description="Basic and acidic residues" evidence="1">
    <location>
        <begin position="646"/>
        <end position="659"/>
    </location>
</feature>
<evidence type="ECO:0000313" key="3">
    <source>
        <dbReference type="Proteomes" id="UP001162480"/>
    </source>
</evidence>
<organism evidence="2 3">
    <name type="scientific">Octopus vulgaris</name>
    <name type="common">Common octopus</name>
    <dbReference type="NCBI Taxonomy" id="6645"/>
    <lineage>
        <taxon>Eukaryota</taxon>
        <taxon>Metazoa</taxon>
        <taxon>Spiralia</taxon>
        <taxon>Lophotrochozoa</taxon>
        <taxon>Mollusca</taxon>
        <taxon>Cephalopoda</taxon>
        <taxon>Coleoidea</taxon>
        <taxon>Octopodiformes</taxon>
        <taxon>Octopoda</taxon>
        <taxon>Incirrata</taxon>
        <taxon>Octopodidae</taxon>
        <taxon>Octopus</taxon>
    </lineage>
</organism>
<protein>
    <submittedName>
        <fullName evidence="2">Uncharacterized protein</fullName>
    </submittedName>
</protein>
<feature type="region of interest" description="Disordered" evidence="1">
    <location>
        <begin position="640"/>
        <end position="659"/>
    </location>
</feature>
<gene>
    <name evidence="2" type="ORF">OCTVUL_1B022224</name>
</gene>
<dbReference type="AlphaFoldDB" id="A0AA36B2G6"/>
<evidence type="ECO:0000313" key="2">
    <source>
        <dbReference type="EMBL" id="CAI9726074.1"/>
    </source>
</evidence>
<reference evidence="2" key="1">
    <citation type="submission" date="2023-08" db="EMBL/GenBank/DDBJ databases">
        <authorList>
            <person name="Alioto T."/>
            <person name="Alioto T."/>
            <person name="Gomez Garrido J."/>
        </authorList>
    </citation>
    <scope>NUCLEOTIDE SEQUENCE</scope>
</reference>